<proteinExistence type="predicted"/>
<reference evidence="1 2" key="1">
    <citation type="journal article" date="2019" name="Mol. Biol. Evol.">
        <title>Blast fungal genomes show frequent chromosomal changes, gene gains and losses, and effector gene turnover.</title>
        <authorList>
            <person name="Gomez Luciano L.B."/>
            <person name="Jason Tsai I."/>
            <person name="Chuma I."/>
            <person name="Tosa Y."/>
            <person name="Chen Y.H."/>
            <person name="Li J.Y."/>
            <person name="Li M.Y."/>
            <person name="Jade Lu M.Y."/>
            <person name="Nakayashiki H."/>
            <person name="Li W.H."/>
        </authorList>
    </citation>
    <scope>NUCLEOTIDE SEQUENCE [LARGE SCALE GENOMIC DNA]</scope>
    <source>
        <strain evidence="1">MZ5-1-6</strain>
    </source>
</reference>
<name>A0A4P7N3N4_PYROR</name>
<evidence type="ECO:0000313" key="1">
    <source>
        <dbReference type="EMBL" id="QBZ54524.1"/>
    </source>
</evidence>
<dbReference type="EMBL" id="CP034204">
    <property type="protein sequence ID" value="QBZ54524.1"/>
    <property type="molecule type" value="Genomic_DNA"/>
</dbReference>
<organism evidence="1 2">
    <name type="scientific">Pyricularia oryzae</name>
    <name type="common">Rice blast fungus</name>
    <name type="synonym">Magnaporthe oryzae</name>
    <dbReference type="NCBI Taxonomy" id="318829"/>
    <lineage>
        <taxon>Eukaryota</taxon>
        <taxon>Fungi</taxon>
        <taxon>Dikarya</taxon>
        <taxon>Ascomycota</taxon>
        <taxon>Pezizomycotina</taxon>
        <taxon>Sordariomycetes</taxon>
        <taxon>Sordariomycetidae</taxon>
        <taxon>Magnaporthales</taxon>
        <taxon>Pyriculariaceae</taxon>
        <taxon>Pyricularia</taxon>
    </lineage>
</organism>
<dbReference type="AlphaFoldDB" id="A0A4P7N3N4"/>
<sequence>MEHCYLMNRMQLATLLAIRAGSYCQKESMSGQETTLKGHSYQGGFGTTVATSVTENRGSMEPGSSP</sequence>
<dbReference type="Proteomes" id="UP000294847">
    <property type="component" value="Chromosome 1"/>
</dbReference>
<gene>
    <name evidence="1" type="ORF">PoMZ_10224</name>
</gene>
<evidence type="ECO:0000313" key="2">
    <source>
        <dbReference type="Proteomes" id="UP000294847"/>
    </source>
</evidence>
<protein>
    <submittedName>
        <fullName evidence="1">Uncharacterized protein</fullName>
    </submittedName>
</protein>
<accession>A0A4P7N3N4</accession>